<keyword evidence="4" id="KW-0732">Signal</keyword>
<dbReference type="InterPro" id="IPR046953">
    <property type="entry name" value="Spore_GerAC-like_C"/>
</dbReference>
<name>A0A841KYG0_9FIRM</name>
<evidence type="ECO:0000256" key="1">
    <source>
        <dbReference type="ARBA" id="ARBA00004635"/>
    </source>
</evidence>
<dbReference type="Pfam" id="PF05504">
    <property type="entry name" value="Spore_GerAC"/>
    <property type="match status" value="1"/>
</dbReference>
<evidence type="ECO:0000256" key="3">
    <source>
        <dbReference type="ARBA" id="ARBA00022544"/>
    </source>
</evidence>
<dbReference type="Proteomes" id="UP000579281">
    <property type="component" value="Unassembled WGS sequence"/>
</dbReference>
<evidence type="ECO:0000313" key="10">
    <source>
        <dbReference type="EMBL" id="MBB6218816.1"/>
    </source>
</evidence>
<dbReference type="EMBL" id="JACHEN010000050">
    <property type="protein sequence ID" value="MBB6218816.1"/>
    <property type="molecule type" value="Genomic_DNA"/>
</dbReference>
<dbReference type="PANTHER" id="PTHR35789:SF1">
    <property type="entry name" value="SPORE GERMINATION PROTEIN B3"/>
    <property type="match status" value="1"/>
</dbReference>
<evidence type="ECO:0000256" key="2">
    <source>
        <dbReference type="ARBA" id="ARBA00007886"/>
    </source>
</evidence>
<dbReference type="GO" id="GO:0016020">
    <property type="term" value="C:membrane"/>
    <property type="evidence" value="ECO:0007669"/>
    <property type="project" value="UniProtKB-SubCell"/>
</dbReference>
<keyword evidence="7" id="KW-0449">Lipoprotein</keyword>
<comment type="caution">
    <text evidence="10">The sequence shown here is derived from an EMBL/GenBank/DDBJ whole genome shotgun (WGS) entry which is preliminary data.</text>
</comment>
<dbReference type="InterPro" id="IPR038501">
    <property type="entry name" value="Spore_GerAC_C_sf"/>
</dbReference>
<dbReference type="InterPro" id="IPR057336">
    <property type="entry name" value="GerAC_N"/>
</dbReference>
<evidence type="ECO:0000256" key="5">
    <source>
        <dbReference type="ARBA" id="ARBA00023136"/>
    </source>
</evidence>
<comment type="subcellular location">
    <subcellularLocation>
        <location evidence="1">Membrane</location>
        <topology evidence="1">Lipid-anchor</topology>
    </subcellularLocation>
</comment>
<protein>
    <submittedName>
        <fullName evidence="10">Ger(X)C family germination protein</fullName>
    </submittedName>
</protein>
<sequence length="377" mass="42430">MNKKLLLFSIYFFLFTLTGCWDFNEIQNNYLVPGIGIDEDGENLLVSVRIPRPSISLESGVTSTREARIISRSAKTILDAIQTMNKETRNPIFLGHLEVVIINEEVAKKNLNLVLDTLLRNPQIQRQVYLLVTPQKAKDVLASVNPLDVSPMEDLNTKLELGKSVFAIPMTLDQFAINLYCKRSCGILPIITTSNNILSVSETAVFHNHELVGTLDENDTRVLTFFLNPRLASPYYIVESSMPQSDKKQVVSIRTKRSSSKIKVLLKDGKVHAKLQLELTGRISEYAAQSSVKSDQEEYVLAAKQLEKLLSKQLETMVKKTQELNADILAIGKYVNAKYPAFYEDVNWEEGYKQVKFDVEVKVTIASASATKINPNQ</sequence>
<keyword evidence="3" id="KW-0309">Germination</keyword>
<dbReference type="PROSITE" id="PS51257">
    <property type="entry name" value="PROKAR_LIPOPROTEIN"/>
    <property type="match status" value="1"/>
</dbReference>
<evidence type="ECO:0000256" key="4">
    <source>
        <dbReference type="ARBA" id="ARBA00022729"/>
    </source>
</evidence>
<proteinExistence type="inferred from homology"/>
<dbReference type="PANTHER" id="PTHR35789">
    <property type="entry name" value="SPORE GERMINATION PROTEIN B3"/>
    <property type="match status" value="1"/>
</dbReference>
<evidence type="ECO:0000313" key="11">
    <source>
        <dbReference type="Proteomes" id="UP000579281"/>
    </source>
</evidence>
<dbReference type="AlphaFoldDB" id="A0A841KYG0"/>
<evidence type="ECO:0000256" key="6">
    <source>
        <dbReference type="ARBA" id="ARBA00023139"/>
    </source>
</evidence>
<keyword evidence="6" id="KW-0564">Palmitate</keyword>
<dbReference type="RefSeq" id="WP_184313637.1">
    <property type="nucleotide sequence ID" value="NZ_JACHEN010000050.1"/>
</dbReference>
<keyword evidence="5" id="KW-0472">Membrane</keyword>
<evidence type="ECO:0000256" key="7">
    <source>
        <dbReference type="ARBA" id="ARBA00023288"/>
    </source>
</evidence>
<evidence type="ECO:0000259" key="8">
    <source>
        <dbReference type="Pfam" id="PF05504"/>
    </source>
</evidence>
<dbReference type="NCBIfam" id="TIGR02887">
    <property type="entry name" value="spore_ger_x_C"/>
    <property type="match status" value="1"/>
</dbReference>
<organism evidence="10 11">
    <name type="scientific">Anaerosolibacter carboniphilus</name>
    <dbReference type="NCBI Taxonomy" id="1417629"/>
    <lineage>
        <taxon>Bacteria</taxon>
        <taxon>Bacillati</taxon>
        <taxon>Bacillota</taxon>
        <taxon>Clostridia</taxon>
        <taxon>Peptostreptococcales</taxon>
        <taxon>Thermotaleaceae</taxon>
        <taxon>Anaerosolibacter</taxon>
    </lineage>
</organism>
<accession>A0A841KYG0</accession>
<keyword evidence="11" id="KW-1185">Reference proteome</keyword>
<feature type="domain" description="Spore germination GerAC-like C-terminal" evidence="8">
    <location>
        <begin position="202"/>
        <end position="366"/>
    </location>
</feature>
<reference evidence="10 11" key="1">
    <citation type="submission" date="2020-08" db="EMBL/GenBank/DDBJ databases">
        <title>Genomic Encyclopedia of Type Strains, Phase IV (KMG-IV): sequencing the most valuable type-strain genomes for metagenomic binning, comparative biology and taxonomic classification.</title>
        <authorList>
            <person name="Goeker M."/>
        </authorList>
    </citation>
    <scope>NUCLEOTIDE SEQUENCE [LARGE SCALE GENOMIC DNA]</scope>
    <source>
        <strain evidence="10 11">DSM 103526</strain>
    </source>
</reference>
<comment type="similarity">
    <text evidence="2">Belongs to the GerABKC lipoprotein family.</text>
</comment>
<evidence type="ECO:0000259" key="9">
    <source>
        <dbReference type="Pfam" id="PF25198"/>
    </source>
</evidence>
<dbReference type="Pfam" id="PF25198">
    <property type="entry name" value="Spore_GerAC_N"/>
    <property type="match status" value="1"/>
</dbReference>
<dbReference type="Gene3D" id="3.30.300.210">
    <property type="entry name" value="Nutrient germinant receptor protein C, domain 3"/>
    <property type="match status" value="1"/>
</dbReference>
<dbReference type="GO" id="GO:0009847">
    <property type="term" value="P:spore germination"/>
    <property type="evidence" value="ECO:0007669"/>
    <property type="project" value="InterPro"/>
</dbReference>
<dbReference type="InterPro" id="IPR008844">
    <property type="entry name" value="Spore_GerAC-like"/>
</dbReference>
<feature type="domain" description="Spore germination protein N-terminal" evidence="9">
    <location>
        <begin position="22"/>
        <end position="192"/>
    </location>
</feature>
<gene>
    <name evidence="10" type="ORF">HNQ80_004991</name>
</gene>